<comment type="subcellular location">
    <subcellularLocation>
        <location evidence="1">Cell membrane</location>
        <topology evidence="1">Multi-pass membrane protein</topology>
    </subcellularLocation>
</comment>
<feature type="transmembrane region" description="Helical" evidence="6">
    <location>
        <begin position="376"/>
        <end position="398"/>
    </location>
</feature>
<gene>
    <name evidence="7" type="ORF">F0L46_00535</name>
</gene>
<evidence type="ECO:0000256" key="4">
    <source>
        <dbReference type="ARBA" id="ARBA00022989"/>
    </source>
</evidence>
<proteinExistence type="predicted"/>
<evidence type="ECO:0000313" key="8">
    <source>
        <dbReference type="Proteomes" id="UP000323142"/>
    </source>
</evidence>
<protein>
    <submittedName>
        <fullName evidence="7">Lipopolysaccharide biosynthesis protein</fullName>
    </submittedName>
</protein>
<feature type="transmembrane region" description="Helical" evidence="6">
    <location>
        <begin position="243"/>
        <end position="262"/>
    </location>
</feature>
<comment type="caution">
    <text evidence="7">The sequence shown here is derived from an EMBL/GenBank/DDBJ whole genome shotgun (WGS) entry which is preliminary data.</text>
</comment>
<feature type="transmembrane region" description="Helical" evidence="6">
    <location>
        <begin position="350"/>
        <end position="370"/>
    </location>
</feature>
<feature type="transmembrane region" description="Helical" evidence="6">
    <location>
        <begin position="161"/>
        <end position="179"/>
    </location>
</feature>
<feature type="transmembrane region" description="Helical" evidence="6">
    <location>
        <begin position="439"/>
        <end position="464"/>
    </location>
</feature>
<feature type="transmembrane region" description="Helical" evidence="6">
    <location>
        <begin position="7"/>
        <end position="27"/>
    </location>
</feature>
<keyword evidence="8" id="KW-1185">Reference proteome</keyword>
<keyword evidence="5 6" id="KW-0472">Membrane</keyword>
<dbReference type="GO" id="GO:0005886">
    <property type="term" value="C:plasma membrane"/>
    <property type="evidence" value="ECO:0007669"/>
    <property type="project" value="UniProtKB-SubCell"/>
</dbReference>
<feature type="transmembrane region" description="Helical" evidence="6">
    <location>
        <begin position="410"/>
        <end position="427"/>
    </location>
</feature>
<feature type="transmembrane region" description="Helical" evidence="6">
    <location>
        <begin position="200"/>
        <end position="223"/>
    </location>
</feature>
<reference evidence="7 8" key="1">
    <citation type="submission" date="2019-09" db="EMBL/GenBank/DDBJ databases">
        <title>Salinarimonas rosea gen. nov., sp. nov., a new member of the a-2 subgroup of the Proteobacteria.</title>
        <authorList>
            <person name="Liu J."/>
        </authorList>
    </citation>
    <scope>NUCLEOTIDE SEQUENCE [LARGE SCALE GENOMIC DNA]</scope>
    <source>
        <strain evidence="7 8">BN140002</strain>
    </source>
</reference>
<feature type="transmembrane region" description="Helical" evidence="6">
    <location>
        <begin position="320"/>
        <end position="338"/>
    </location>
</feature>
<reference evidence="7 8" key="2">
    <citation type="submission" date="2019-09" db="EMBL/GenBank/DDBJ databases">
        <authorList>
            <person name="Jin C."/>
        </authorList>
    </citation>
    <scope>NUCLEOTIDE SEQUENCE [LARGE SCALE GENOMIC DNA]</scope>
    <source>
        <strain evidence="7 8">BN140002</strain>
    </source>
</reference>
<dbReference type="EMBL" id="VUOA01000002">
    <property type="protein sequence ID" value="KAA2244309.1"/>
    <property type="molecule type" value="Genomic_DNA"/>
</dbReference>
<evidence type="ECO:0000256" key="5">
    <source>
        <dbReference type="ARBA" id="ARBA00023136"/>
    </source>
</evidence>
<dbReference type="PANTHER" id="PTHR30250">
    <property type="entry name" value="PST FAMILY PREDICTED COLANIC ACID TRANSPORTER"/>
    <property type="match status" value="1"/>
</dbReference>
<keyword evidence="4 6" id="KW-1133">Transmembrane helix</keyword>
<accession>A0A5B2W247</accession>
<dbReference type="OrthoDB" id="8149983at2"/>
<sequence length="473" mass="48617">MGIVLTFVVNAGLNFALGLLVAMVLGPEAYGRFSVALTIALVINTAGFEWLRLGVTRFYSARSRAEDPSLRATLNLGYAAVSLSLAALTIAALALGVDVGLPAALLAGAALTGFANGLFEYQAALARARFLDAVYARLVAVKNGLAVCAMVGGAWLTRDPVWVIAGAALSAAAAVVPVWRALRDPDARLALADPARLRVLAAYGAPVVAANVAFQMALLATRGASASAHGFAEAGRLALATDIGLRLVATLGAALDVWLFQLAVRADERDGRAAAERQIMRNAVLVFTALCPLAAGYLALMPAFEALLVGDGFRGAYGSYSWILMPGLLAYGLVQFALNPVFQITRRTGAALTTALVALVVTGALLLGLPARLDPWVLAAAHAAGLVAAFLVGLWLAARLTSARPAWRDLAAVVGASGLMTAAVWPLRGIGPAPVSLALGTGVGAAIYAVLILACDVGGLRGLLLSRVRARPA</sequence>
<dbReference type="RefSeq" id="WP_149815076.1">
    <property type="nucleotide sequence ID" value="NZ_VUOA01000002.1"/>
</dbReference>
<evidence type="ECO:0000256" key="2">
    <source>
        <dbReference type="ARBA" id="ARBA00022475"/>
    </source>
</evidence>
<evidence type="ECO:0000256" key="1">
    <source>
        <dbReference type="ARBA" id="ARBA00004651"/>
    </source>
</evidence>
<dbReference type="AlphaFoldDB" id="A0A5B2W247"/>
<dbReference type="Proteomes" id="UP000323142">
    <property type="component" value="Unassembled WGS sequence"/>
</dbReference>
<evidence type="ECO:0000256" key="3">
    <source>
        <dbReference type="ARBA" id="ARBA00022692"/>
    </source>
</evidence>
<name>A0A5B2W247_9HYPH</name>
<feature type="transmembrane region" description="Helical" evidence="6">
    <location>
        <begin position="133"/>
        <end position="155"/>
    </location>
</feature>
<evidence type="ECO:0000256" key="6">
    <source>
        <dbReference type="SAM" id="Phobius"/>
    </source>
</evidence>
<dbReference type="InterPro" id="IPR050833">
    <property type="entry name" value="Poly_Biosynth_Transport"/>
</dbReference>
<keyword evidence="3 6" id="KW-0812">Transmembrane</keyword>
<evidence type="ECO:0000313" key="7">
    <source>
        <dbReference type="EMBL" id="KAA2244309.1"/>
    </source>
</evidence>
<feature type="transmembrane region" description="Helical" evidence="6">
    <location>
        <begin position="101"/>
        <end position="121"/>
    </location>
</feature>
<dbReference type="PANTHER" id="PTHR30250:SF11">
    <property type="entry name" value="O-ANTIGEN TRANSPORTER-RELATED"/>
    <property type="match status" value="1"/>
</dbReference>
<keyword evidence="2" id="KW-1003">Cell membrane</keyword>
<feature type="transmembrane region" description="Helical" evidence="6">
    <location>
        <begin position="33"/>
        <end position="51"/>
    </location>
</feature>
<feature type="transmembrane region" description="Helical" evidence="6">
    <location>
        <begin position="72"/>
        <end position="95"/>
    </location>
</feature>
<organism evidence="7 8">
    <name type="scientific">Salinarimonas soli</name>
    <dbReference type="NCBI Taxonomy" id="1638099"/>
    <lineage>
        <taxon>Bacteria</taxon>
        <taxon>Pseudomonadati</taxon>
        <taxon>Pseudomonadota</taxon>
        <taxon>Alphaproteobacteria</taxon>
        <taxon>Hyphomicrobiales</taxon>
        <taxon>Salinarimonadaceae</taxon>
        <taxon>Salinarimonas</taxon>
    </lineage>
</organism>
<feature type="transmembrane region" description="Helical" evidence="6">
    <location>
        <begin position="283"/>
        <end position="300"/>
    </location>
</feature>